<dbReference type="EMBL" id="PGOL01000193">
    <property type="protein sequence ID" value="PKI74806.1"/>
    <property type="molecule type" value="Genomic_DNA"/>
</dbReference>
<comment type="caution">
    <text evidence="2">The sequence shown here is derived from an EMBL/GenBank/DDBJ whole genome shotgun (WGS) entry which is preliminary data.</text>
</comment>
<protein>
    <submittedName>
        <fullName evidence="2">Uncharacterized protein</fullName>
    </submittedName>
</protein>
<evidence type="ECO:0000313" key="3">
    <source>
        <dbReference type="Proteomes" id="UP000233551"/>
    </source>
</evidence>
<dbReference type="Proteomes" id="UP000233551">
    <property type="component" value="Unassembled WGS sequence"/>
</dbReference>
<proteinExistence type="predicted"/>
<organism evidence="2 3">
    <name type="scientific">Punica granatum</name>
    <name type="common">Pomegranate</name>
    <dbReference type="NCBI Taxonomy" id="22663"/>
    <lineage>
        <taxon>Eukaryota</taxon>
        <taxon>Viridiplantae</taxon>
        <taxon>Streptophyta</taxon>
        <taxon>Embryophyta</taxon>
        <taxon>Tracheophyta</taxon>
        <taxon>Spermatophyta</taxon>
        <taxon>Magnoliopsida</taxon>
        <taxon>eudicotyledons</taxon>
        <taxon>Gunneridae</taxon>
        <taxon>Pentapetalae</taxon>
        <taxon>rosids</taxon>
        <taxon>malvids</taxon>
        <taxon>Myrtales</taxon>
        <taxon>Lythraceae</taxon>
        <taxon>Punica</taxon>
    </lineage>
</organism>
<evidence type="ECO:0000313" key="2">
    <source>
        <dbReference type="EMBL" id="PKI74806.1"/>
    </source>
</evidence>
<feature type="region of interest" description="Disordered" evidence="1">
    <location>
        <begin position="1"/>
        <end position="72"/>
    </location>
</feature>
<sequence>MSARLRKKGAIGNPKGYSPPTDSCLPHTTGRALNMPETVKGCATPPKPTMFKEGQTIGDHHQSPRMRRSRPKRQAIHFTQRFAQIPNSKFLFGSIPV</sequence>
<accession>A0A2I0L3U6</accession>
<dbReference type="AlphaFoldDB" id="A0A2I0L3U6"/>
<evidence type="ECO:0000256" key="1">
    <source>
        <dbReference type="SAM" id="MobiDB-lite"/>
    </source>
</evidence>
<name>A0A2I0L3U6_PUNGR</name>
<keyword evidence="3" id="KW-1185">Reference proteome</keyword>
<reference evidence="2 3" key="1">
    <citation type="submission" date="2017-11" db="EMBL/GenBank/DDBJ databases">
        <title>De-novo sequencing of pomegranate (Punica granatum L.) genome.</title>
        <authorList>
            <person name="Akparov Z."/>
            <person name="Amiraslanov A."/>
            <person name="Hajiyeva S."/>
            <person name="Abbasov M."/>
            <person name="Kaur K."/>
            <person name="Hamwieh A."/>
            <person name="Solovyev V."/>
            <person name="Salamov A."/>
            <person name="Braich B."/>
            <person name="Kosarev P."/>
            <person name="Mahmoud A."/>
            <person name="Hajiyev E."/>
            <person name="Babayeva S."/>
            <person name="Izzatullayeva V."/>
            <person name="Mammadov A."/>
            <person name="Mammadov A."/>
            <person name="Sharifova S."/>
            <person name="Ojaghi J."/>
            <person name="Eynullazada K."/>
            <person name="Bayramov B."/>
            <person name="Abdulazimova A."/>
            <person name="Shahmuradov I."/>
        </authorList>
    </citation>
    <scope>NUCLEOTIDE SEQUENCE [LARGE SCALE GENOMIC DNA]</scope>
    <source>
        <strain evidence="3">cv. AG2017</strain>
        <tissue evidence="2">Leaf</tissue>
    </source>
</reference>
<feature type="compositionally biased region" description="Basic residues" evidence="1">
    <location>
        <begin position="63"/>
        <end position="72"/>
    </location>
</feature>
<gene>
    <name evidence="2" type="ORF">CRG98_004824</name>
</gene>